<dbReference type="Gene3D" id="3.20.20.150">
    <property type="entry name" value="Divalent-metal-dependent TIM barrel enzymes"/>
    <property type="match status" value="1"/>
</dbReference>
<proteinExistence type="predicted"/>
<dbReference type="GO" id="GO:0016853">
    <property type="term" value="F:isomerase activity"/>
    <property type="evidence" value="ECO:0007669"/>
    <property type="project" value="UniProtKB-KW"/>
</dbReference>
<evidence type="ECO:0000313" key="1">
    <source>
        <dbReference type="EMBL" id="TBL73247.1"/>
    </source>
</evidence>
<reference evidence="1 2" key="1">
    <citation type="submission" date="2019-02" db="EMBL/GenBank/DDBJ databases">
        <title>Paenibacillus sp. nov., isolated from surface-sterilized tissue of Thalictrum simplex L.</title>
        <authorList>
            <person name="Tuo L."/>
        </authorList>
    </citation>
    <scope>NUCLEOTIDE SEQUENCE [LARGE SCALE GENOMIC DNA]</scope>
    <source>
        <strain evidence="1 2">N2SHLJ1</strain>
    </source>
</reference>
<gene>
    <name evidence="1" type="ORF">EYB31_26560</name>
</gene>
<dbReference type="OrthoDB" id="2555274at2"/>
<organism evidence="1 2">
    <name type="scientific">Paenibacillus thalictri</name>
    <dbReference type="NCBI Taxonomy" id="2527873"/>
    <lineage>
        <taxon>Bacteria</taxon>
        <taxon>Bacillati</taxon>
        <taxon>Bacillota</taxon>
        <taxon>Bacilli</taxon>
        <taxon>Bacillales</taxon>
        <taxon>Paenibacillaceae</taxon>
        <taxon>Paenibacillus</taxon>
    </lineage>
</organism>
<keyword evidence="1" id="KW-0413">Isomerase</keyword>
<name>A0A4V2J3L1_9BACL</name>
<dbReference type="InterPro" id="IPR036237">
    <property type="entry name" value="Xyl_isomerase-like_sf"/>
</dbReference>
<accession>A0A4V2J3L1</accession>
<comment type="caution">
    <text evidence="1">The sequence shown here is derived from an EMBL/GenBank/DDBJ whole genome shotgun (WGS) entry which is preliminary data.</text>
</comment>
<keyword evidence="2" id="KW-1185">Reference proteome</keyword>
<sequence length="272" mass="30823">MQTIIAKAFWGMDGTVEEKVRRIAEGGYDAVEAPVPQGVRPGEFRTLLDEYGLSYIAQMATAGGDQAAEHAVSFGERLRQAAEYGPLFVNCHTGRDRMETDEQLRLFHSVLRDESDVGVPVAHETHRSRCMYTPWTTAKLLKVYPELKISADFSHWVCVTESFLQASEADVHLAIDRALHIHGRVGYFHGPQVADPRAPEVAQEVNVHEAWWQRIYEARKAAGAELFTFTPEYGPPGYMHVLPYTRQPVSDLWEICDWGRQRVPEWIGADRK</sequence>
<dbReference type="RefSeq" id="WP_131016480.1">
    <property type="nucleotide sequence ID" value="NZ_SIRE01000021.1"/>
</dbReference>
<dbReference type="AlphaFoldDB" id="A0A4V2J3L1"/>
<dbReference type="SUPFAM" id="SSF51658">
    <property type="entry name" value="Xylose isomerase-like"/>
    <property type="match status" value="1"/>
</dbReference>
<protein>
    <submittedName>
        <fullName evidence="1">Sugar phosphate isomerase/epimerase</fullName>
    </submittedName>
</protein>
<dbReference type="EMBL" id="SIRE01000021">
    <property type="protein sequence ID" value="TBL73247.1"/>
    <property type="molecule type" value="Genomic_DNA"/>
</dbReference>
<evidence type="ECO:0000313" key="2">
    <source>
        <dbReference type="Proteomes" id="UP000293142"/>
    </source>
</evidence>
<dbReference type="Proteomes" id="UP000293142">
    <property type="component" value="Unassembled WGS sequence"/>
</dbReference>